<keyword evidence="4 9" id="KW-0547">Nucleotide-binding</keyword>
<dbReference type="GO" id="GO:0005524">
    <property type="term" value="F:ATP binding"/>
    <property type="evidence" value="ECO:0007669"/>
    <property type="project" value="UniProtKB-UniRule"/>
</dbReference>
<dbReference type="FunFam" id="1.10.730.10:FF:000002">
    <property type="entry name" value="Leucine--tRNA ligase"/>
    <property type="match status" value="1"/>
</dbReference>
<evidence type="ECO:0000256" key="1">
    <source>
        <dbReference type="ARBA" id="ARBA00005594"/>
    </source>
</evidence>
<feature type="domain" description="Methionyl/Leucyl tRNA synthetase" evidence="13">
    <location>
        <begin position="41"/>
        <end position="172"/>
    </location>
</feature>
<dbReference type="CDD" id="cd07958">
    <property type="entry name" value="Anticodon_Ia_Leu_BEm"/>
    <property type="match status" value="1"/>
</dbReference>
<dbReference type="AlphaFoldDB" id="A0A7S8F4G3"/>
<feature type="short sequence motif" description="'KMSKS' region" evidence="9">
    <location>
        <begin position="613"/>
        <end position="617"/>
    </location>
</feature>
<evidence type="ECO:0000313" key="15">
    <source>
        <dbReference type="EMBL" id="QPC98833.1"/>
    </source>
</evidence>
<feature type="domain" description="Aminoacyl-tRNA synthetase class Ia" evidence="11">
    <location>
        <begin position="613"/>
        <end position="652"/>
    </location>
</feature>
<dbReference type="PROSITE" id="PS00178">
    <property type="entry name" value="AA_TRNA_LIGASE_I"/>
    <property type="match status" value="1"/>
</dbReference>
<feature type="domain" description="Aminoacyl-tRNA synthetase class Ia" evidence="11">
    <location>
        <begin position="415"/>
        <end position="572"/>
    </location>
</feature>
<dbReference type="FunFam" id="3.40.50.620:FF:000003">
    <property type="entry name" value="Leucine--tRNA ligase"/>
    <property type="match status" value="1"/>
</dbReference>
<evidence type="ECO:0000256" key="9">
    <source>
        <dbReference type="HAMAP-Rule" id="MF_00049"/>
    </source>
</evidence>
<dbReference type="GO" id="GO:0005829">
    <property type="term" value="C:cytosol"/>
    <property type="evidence" value="ECO:0007669"/>
    <property type="project" value="TreeGrafter"/>
</dbReference>
<feature type="domain" description="Methionyl/Valyl/Leucyl/Isoleucyl-tRNA synthetase anticodon-binding" evidence="12">
    <location>
        <begin position="682"/>
        <end position="800"/>
    </location>
</feature>
<dbReference type="Gene3D" id="2.20.28.290">
    <property type="match status" value="1"/>
</dbReference>
<protein>
    <recommendedName>
        <fullName evidence="9">Leucine--tRNA ligase</fullName>
        <ecNumber evidence="9">6.1.1.4</ecNumber>
    </recommendedName>
    <alternativeName>
        <fullName evidence="9">Leucyl-tRNA synthetase</fullName>
        <shortName evidence="9">LeuRS</shortName>
    </alternativeName>
</protein>
<evidence type="ECO:0000256" key="3">
    <source>
        <dbReference type="ARBA" id="ARBA00022598"/>
    </source>
</evidence>
<dbReference type="Gene3D" id="3.10.20.590">
    <property type="match status" value="1"/>
</dbReference>
<accession>A0A7S8F4G3</accession>
<dbReference type="HAMAP" id="MF_00049_B">
    <property type="entry name" value="Leu_tRNA_synth_B"/>
    <property type="match status" value="1"/>
</dbReference>
<gene>
    <name evidence="9" type="primary">leuS</name>
    <name evidence="15" type="ORF">IRL76_13525</name>
</gene>
<dbReference type="Pfam" id="PF00133">
    <property type="entry name" value="tRNA-synt_1"/>
    <property type="match status" value="2"/>
</dbReference>
<keyword evidence="7 9" id="KW-0030">Aminoacyl-tRNA synthetase</keyword>
<dbReference type="InterPro" id="IPR002302">
    <property type="entry name" value="Leu-tRNA-ligase"/>
</dbReference>
<dbReference type="GO" id="GO:0004823">
    <property type="term" value="F:leucine-tRNA ligase activity"/>
    <property type="evidence" value="ECO:0007669"/>
    <property type="project" value="UniProtKB-UniRule"/>
</dbReference>
<keyword evidence="2 9" id="KW-0963">Cytoplasm</keyword>
<dbReference type="InterPro" id="IPR002300">
    <property type="entry name" value="aa-tRNA-synth_Ia"/>
</dbReference>
<evidence type="ECO:0000256" key="2">
    <source>
        <dbReference type="ARBA" id="ARBA00022490"/>
    </source>
</evidence>
<comment type="subcellular location">
    <subcellularLocation>
        <location evidence="9">Cytoplasm</location>
    </subcellularLocation>
</comment>
<dbReference type="EMBL" id="CP064654">
    <property type="protein sequence ID" value="QPC98833.1"/>
    <property type="molecule type" value="Genomic_DNA"/>
</dbReference>
<evidence type="ECO:0000259" key="14">
    <source>
        <dbReference type="Pfam" id="PF13603"/>
    </source>
</evidence>
<dbReference type="Gene3D" id="1.10.730.10">
    <property type="entry name" value="Isoleucyl-tRNA Synthetase, Domain 1"/>
    <property type="match status" value="1"/>
</dbReference>
<dbReference type="InterPro" id="IPR015413">
    <property type="entry name" value="Methionyl/Leucyl_tRNA_Synth"/>
</dbReference>
<dbReference type="InterPro" id="IPR014729">
    <property type="entry name" value="Rossmann-like_a/b/a_fold"/>
</dbReference>
<dbReference type="Pfam" id="PF09334">
    <property type="entry name" value="tRNA-synt_1g"/>
    <property type="match status" value="1"/>
</dbReference>
<dbReference type="EC" id="6.1.1.4" evidence="9"/>
<evidence type="ECO:0000256" key="7">
    <source>
        <dbReference type="ARBA" id="ARBA00023146"/>
    </source>
</evidence>
<evidence type="ECO:0000259" key="13">
    <source>
        <dbReference type="Pfam" id="PF09334"/>
    </source>
</evidence>
<dbReference type="Proteomes" id="UP000594459">
    <property type="component" value="Chromosome"/>
</dbReference>
<dbReference type="CDD" id="cd00812">
    <property type="entry name" value="LeuRS_core"/>
    <property type="match status" value="1"/>
</dbReference>
<dbReference type="NCBIfam" id="TIGR00396">
    <property type="entry name" value="leuS_bact"/>
    <property type="match status" value="1"/>
</dbReference>
<feature type="domain" description="Leucyl-tRNA synthetase editing" evidence="14">
    <location>
        <begin position="222"/>
        <end position="402"/>
    </location>
</feature>
<evidence type="ECO:0000259" key="12">
    <source>
        <dbReference type="Pfam" id="PF08264"/>
    </source>
</evidence>
<dbReference type="SUPFAM" id="SSF50677">
    <property type="entry name" value="ValRS/IleRS/LeuRS editing domain"/>
    <property type="match status" value="1"/>
</dbReference>
<dbReference type="RefSeq" id="WP_200981837.1">
    <property type="nucleotide sequence ID" value="NZ_CP064654.1"/>
</dbReference>
<dbReference type="InterPro" id="IPR009008">
    <property type="entry name" value="Val/Leu/Ile-tRNA-synth_edit"/>
</dbReference>
<dbReference type="Pfam" id="PF08264">
    <property type="entry name" value="Anticodon_1"/>
    <property type="match status" value="1"/>
</dbReference>
<dbReference type="InterPro" id="IPR009080">
    <property type="entry name" value="tRNAsynth_Ia_anticodon-bd"/>
</dbReference>
<evidence type="ECO:0000256" key="5">
    <source>
        <dbReference type="ARBA" id="ARBA00022840"/>
    </source>
</evidence>
<dbReference type="FunFam" id="3.10.20.590:FF:000001">
    <property type="entry name" value="Leucine--tRNA ligase"/>
    <property type="match status" value="1"/>
</dbReference>
<dbReference type="PRINTS" id="PR00985">
    <property type="entry name" value="TRNASYNTHLEU"/>
</dbReference>
<dbReference type="PANTHER" id="PTHR43740:SF2">
    <property type="entry name" value="LEUCINE--TRNA LIGASE, MITOCHONDRIAL"/>
    <property type="match status" value="1"/>
</dbReference>
<evidence type="ECO:0000256" key="8">
    <source>
        <dbReference type="ARBA" id="ARBA00047469"/>
    </source>
</evidence>
<evidence type="ECO:0000259" key="11">
    <source>
        <dbReference type="Pfam" id="PF00133"/>
    </source>
</evidence>
<dbReference type="KEGG" id="qso:IRL76_13525"/>
<sequence length="837" mass="93298">MTDTRFDPSKADTRWQQAWDAAQTFRADSNSNKPKSYVLEMFPYPSGRIHIGHVRNYTMGDVLARYKKATGHEVLHPMGWDAFGMPAENAAMEKGVHPGGWTRANIEHMKAQLKRLGFALDWSREFATCDPEYYGHEQALFLDMYEAGLVYRKESEVNWDPVDMTVLANEQVIDGKGWRSGAEVEKRKLNQWFLKITDFAEDLLDGLGALDDWPDKVRLMQENWIGKSQGLEFSFDLSNGDKLPVYTTRPDTIFGASFVAVAADHPVAQSLDSEAAREFIALCKKGGTTAAELETAEKLGFDTGITAKHPFTGADLPVYIANFVLMEYGTGAIMAVPGHDQRDFEFATKYGLPIPRVVAASAEDADKPFEGEAEAGEGVLVNSDFLDGMSVDDAKREIIRRIEAEGRGQGKTVWRLRDWGVSRQRYWGTPIPFIHCGTCGVVPVPKEQLPVTLPEDVDFQIPGNPLLRHPTWKHVDCPKCDGKAERETDTLDTFTNSSWYFLRFASQPADKPFDRDEVAKWLPVDQYIGGIEHAILHLLYARFWTRALAHIGMLDVKEPFASLFTQGMVTHETYSRREGEREVFYSPDEVIRTGDGATLKEGGEPVQIGRVIKMSKSKKNVVDPDTIIDRFGADAVRWFMLSDSPPERDLPWSEAGIEGCSRFVHRLWRLFSAYEGGAEGEDKTLDRKTHQTVDAVARDIESLGFNKAVARIYELTGAVEKAGTSASRSTAIRTLVQLVAPMMPHLAEEAWAGMGMEGMVADADWPAVDPALLVEDEVTIAVQHMGKLRDTLTAPKGASKEDLEAMALASEKVQRSIDGAQVRKVIVVPDRLVNIVT</sequence>
<reference evidence="15 16" key="1">
    <citation type="submission" date="2020-11" db="EMBL/GenBank/DDBJ databases">
        <title>The genome sequence of Erythrobacter sp. 6D36.</title>
        <authorList>
            <person name="Liu Y."/>
        </authorList>
    </citation>
    <scope>NUCLEOTIDE SEQUENCE [LARGE SCALE GENOMIC DNA]</scope>
    <source>
        <strain evidence="15 16">6D36</strain>
    </source>
</reference>
<evidence type="ECO:0000256" key="10">
    <source>
        <dbReference type="RuleBase" id="RU363035"/>
    </source>
</evidence>
<comment type="similarity">
    <text evidence="1 9 10">Belongs to the class-I aminoacyl-tRNA synthetase family.</text>
</comment>
<dbReference type="Gene3D" id="3.40.50.620">
    <property type="entry name" value="HUPs"/>
    <property type="match status" value="2"/>
</dbReference>
<keyword evidence="6 9" id="KW-0648">Protein biosynthesis</keyword>
<organism evidence="15 16">
    <name type="scientific">Qipengyuania soli</name>
    <dbReference type="NCBI Taxonomy" id="2782568"/>
    <lineage>
        <taxon>Bacteria</taxon>
        <taxon>Pseudomonadati</taxon>
        <taxon>Pseudomonadota</taxon>
        <taxon>Alphaproteobacteria</taxon>
        <taxon>Sphingomonadales</taxon>
        <taxon>Erythrobacteraceae</taxon>
        <taxon>Qipengyuania</taxon>
    </lineage>
</organism>
<keyword evidence="3 9" id="KW-0436">Ligase</keyword>
<dbReference type="SUPFAM" id="SSF47323">
    <property type="entry name" value="Anticodon-binding domain of a subclass of class I aminoacyl-tRNA synthetases"/>
    <property type="match status" value="1"/>
</dbReference>
<evidence type="ECO:0000256" key="6">
    <source>
        <dbReference type="ARBA" id="ARBA00022917"/>
    </source>
</evidence>
<dbReference type="GO" id="GO:0006429">
    <property type="term" value="P:leucyl-tRNA aminoacylation"/>
    <property type="evidence" value="ECO:0007669"/>
    <property type="project" value="UniProtKB-UniRule"/>
</dbReference>
<dbReference type="GO" id="GO:0002161">
    <property type="term" value="F:aminoacyl-tRNA deacylase activity"/>
    <property type="evidence" value="ECO:0007669"/>
    <property type="project" value="InterPro"/>
</dbReference>
<keyword evidence="16" id="KW-1185">Reference proteome</keyword>
<dbReference type="PANTHER" id="PTHR43740">
    <property type="entry name" value="LEUCYL-TRNA SYNTHETASE"/>
    <property type="match status" value="1"/>
</dbReference>
<comment type="catalytic activity">
    <reaction evidence="8 9">
        <text>tRNA(Leu) + L-leucine + ATP = L-leucyl-tRNA(Leu) + AMP + diphosphate</text>
        <dbReference type="Rhea" id="RHEA:11688"/>
        <dbReference type="Rhea" id="RHEA-COMP:9613"/>
        <dbReference type="Rhea" id="RHEA-COMP:9622"/>
        <dbReference type="ChEBI" id="CHEBI:30616"/>
        <dbReference type="ChEBI" id="CHEBI:33019"/>
        <dbReference type="ChEBI" id="CHEBI:57427"/>
        <dbReference type="ChEBI" id="CHEBI:78442"/>
        <dbReference type="ChEBI" id="CHEBI:78494"/>
        <dbReference type="ChEBI" id="CHEBI:456215"/>
        <dbReference type="EC" id="6.1.1.4"/>
    </reaction>
</comment>
<name>A0A7S8F4G3_9SPHN</name>
<dbReference type="SUPFAM" id="SSF52374">
    <property type="entry name" value="Nucleotidylyl transferase"/>
    <property type="match status" value="1"/>
</dbReference>
<dbReference type="InterPro" id="IPR025709">
    <property type="entry name" value="Leu_tRNA-synth_edit"/>
</dbReference>
<dbReference type="InterPro" id="IPR013155">
    <property type="entry name" value="M/V/L/I-tRNA-synth_anticd-bd"/>
</dbReference>
<feature type="short sequence motif" description="'HIGH' region" evidence="9">
    <location>
        <begin position="43"/>
        <end position="53"/>
    </location>
</feature>
<keyword evidence="5 9" id="KW-0067">ATP-binding</keyword>
<evidence type="ECO:0000313" key="16">
    <source>
        <dbReference type="Proteomes" id="UP000594459"/>
    </source>
</evidence>
<dbReference type="Pfam" id="PF13603">
    <property type="entry name" value="tRNA-synt_1_2"/>
    <property type="match status" value="1"/>
</dbReference>
<proteinExistence type="inferred from homology"/>
<feature type="binding site" evidence="9">
    <location>
        <position position="616"/>
    </location>
    <ligand>
        <name>ATP</name>
        <dbReference type="ChEBI" id="CHEBI:30616"/>
    </ligand>
</feature>
<dbReference type="InterPro" id="IPR001412">
    <property type="entry name" value="aa-tRNA-synth_I_CS"/>
</dbReference>
<evidence type="ECO:0000256" key="4">
    <source>
        <dbReference type="ARBA" id="ARBA00022741"/>
    </source>
</evidence>